<evidence type="ECO:0000256" key="4">
    <source>
        <dbReference type="ARBA" id="ARBA00023163"/>
    </source>
</evidence>
<dbReference type="GO" id="GO:0003700">
    <property type="term" value="F:DNA-binding transcription factor activity"/>
    <property type="evidence" value="ECO:0007669"/>
    <property type="project" value="InterPro"/>
</dbReference>
<keyword evidence="1" id="KW-0678">Repressor</keyword>
<protein>
    <submittedName>
        <fullName evidence="7">AraC family transcriptional regulator</fullName>
    </submittedName>
</protein>
<sequence>MPSNATYPLMLHHWGELIYSFSGIVEVTAGDEHVLAPPRLGLWIPAETEHVGFNEAEAVHCSVYINNRLCERMPKTLCGVIVTPLVRAILEHLRDHEASDDDPAARARLLRVLVDQIANCSTTGSYIPRASDPVLDEVLSALKQNPADNRSIAELARAFHLSERTLIRRCEHDLGMSLTEWRQRLRLVTALPLLRSGRGVESVALDLGYATSSSFIAMFRRLMGTSPRQFVTQLPTPSGKAATLPARRRRTSA</sequence>
<keyword evidence="3" id="KW-0238">DNA-binding</keyword>
<dbReference type="PANTHER" id="PTHR11019:SF190">
    <property type="entry name" value="ARAC-FAMILY REGULATORY PROTEIN"/>
    <property type="match status" value="1"/>
</dbReference>
<dbReference type="KEGG" id="mbd:MEBOL_003869"/>
<dbReference type="SMART" id="SM00342">
    <property type="entry name" value="HTH_ARAC"/>
    <property type="match status" value="1"/>
</dbReference>
<dbReference type="InterPro" id="IPR018062">
    <property type="entry name" value="HTH_AraC-typ_CS"/>
</dbReference>
<dbReference type="InterPro" id="IPR011051">
    <property type="entry name" value="RmlC_Cupin_sf"/>
</dbReference>
<dbReference type="SUPFAM" id="SSF51182">
    <property type="entry name" value="RmlC-like cupins"/>
    <property type="match status" value="1"/>
</dbReference>
<dbReference type="PROSITE" id="PS00041">
    <property type="entry name" value="HTH_ARAC_FAMILY_1"/>
    <property type="match status" value="1"/>
</dbReference>
<evidence type="ECO:0000256" key="2">
    <source>
        <dbReference type="ARBA" id="ARBA00023015"/>
    </source>
</evidence>
<reference evidence="7 8" key="1">
    <citation type="submission" date="2017-06" db="EMBL/GenBank/DDBJ databases">
        <authorList>
            <person name="Kim H.J."/>
            <person name="Triplett B.A."/>
        </authorList>
    </citation>
    <scope>NUCLEOTIDE SEQUENCE [LARGE SCALE GENOMIC DNA]</scope>
    <source>
        <strain evidence="7 8">DSM 14713</strain>
    </source>
</reference>
<evidence type="ECO:0000313" key="8">
    <source>
        <dbReference type="Proteomes" id="UP000217289"/>
    </source>
</evidence>
<accession>A0A250IGL7</accession>
<evidence type="ECO:0000256" key="1">
    <source>
        <dbReference type="ARBA" id="ARBA00022491"/>
    </source>
</evidence>
<keyword evidence="8" id="KW-1185">Reference proteome</keyword>
<dbReference type="InterPro" id="IPR018060">
    <property type="entry name" value="HTH_AraC"/>
</dbReference>
<dbReference type="InterPro" id="IPR009057">
    <property type="entry name" value="Homeodomain-like_sf"/>
</dbReference>
<evidence type="ECO:0000256" key="5">
    <source>
        <dbReference type="SAM" id="MobiDB-lite"/>
    </source>
</evidence>
<organism evidence="7 8">
    <name type="scientific">Melittangium boletus DSM 14713</name>
    <dbReference type="NCBI Taxonomy" id="1294270"/>
    <lineage>
        <taxon>Bacteria</taxon>
        <taxon>Pseudomonadati</taxon>
        <taxon>Myxococcota</taxon>
        <taxon>Myxococcia</taxon>
        <taxon>Myxococcales</taxon>
        <taxon>Cystobacterineae</taxon>
        <taxon>Archangiaceae</taxon>
        <taxon>Melittangium</taxon>
    </lineage>
</organism>
<dbReference type="PROSITE" id="PS01124">
    <property type="entry name" value="HTH_ARAC_FAMILY_2"/>
    <property type="match status" value="1"/>
</dbReference>
<proteinExistence type="predicted"/>
<dbReference type="FunFam" id="1.10.10.60:FF:000132">
    <property type="entry name" value="AraC family transcriptional regulator"/>
    <property type="match status" value="1"/>
</dbReference>
<keyword evidence="2" id="KW-0805">Transcription regulation</keyword>
<keyword evidence="4" id="KW-0804">Transcription</keyword>
<dbReference type="CDD" id="cd06124">
    <property type="entry name" value="cupin_NimR-like_N"/>
    <property type="match status" value="1"/>
</dbReference>
<feature type="domain" description="HTH araC/xylS-type" evidence="6">
    <location>
        <begin position="136"/>
        <end position="233"/>
    </location>
</feature>
<feature type="region of interest" description="Disordered" evidence="5">
    <location>
        <begin position="230"/>
        <end position="253"/>
    </location>
</feature>
<dbReference type="Proteomes" id="UP000217289">
    <property type="component" value="Chromosome"/>
</dbReference>
<gene>
    <name evidence="7" type="ORF">MEBOL_003869</name>
</gene>
<dbReference type="SUPFAM" id="SSF46689">
    <property type="entry name" value="Homeodomain-like"/>
    <property type="match status" value="1"/>
</dbReference>
<evidence type="ECO:0000256" key="3">
    <source>
        <dbReference type="ARBA" id="ARBA00023125"/>
    </source>
</evidence>
<evidence type="ECO:0000313" key="7">
    <source>
        <dbReference type="EMBL" id="ATB30408.1"/>
    </source>
</evidence>
<dbReference type="AlphaFoldDB" id="A0A250IGL7"/>
<dbReference type="Gene3D" id="1.10.10.60">
    <property type="entry name" value="Homeodomain-like"/>
    <property type="match status" value="1"/>
</dbReference>
<evidence type="ECO:0000259" key="6">
    <source>
        <dbReference type="PROSITE" id="PS01124"/>
    </source>
</evidence>
<dbReference type="EMBL" id="CP022163">
    <property type="protein sequence ID" value="ATB30408.1"/>
    <property type="molecule type" value="Genomic_DNA"/>
</dbReference>
<name>A0A250IGL7_9BACT</name>
<dbReference type="PANTHER" id="PTHR11019">
    <property type="entry name" value="HTH-TYPE TRANSCRIPTIONAL REGULATOR NIMR"/>
    <property type="match status" value="1"/>
</dbReference>
<dbReference type="Pfam" id="PF12833">
    <property type="entry name" value="HTH_18"/>
    <property type="match status" value="1"/>
</dbReference>
<dbReference type="GO" id="GO:0043565">
    <property type="term" value="F:sequence-specific DNA binding"/>
    <property type="evidence" value="ECO:0007669"/>
    <property type="project" value="InterPro"/>
</dbReference>